<dbReference type="InterPro" id="IPR015943">
    <property type="entry name" value="WD40/YVTN_repeat-like_dom_sf"/>
</dbReference>
<dbReference type="SUPFAM" id="SSF50978">
    <property type="entry name" value="WD40 repeat-like"/>
    <property type="match status" value="1"/>
</dbReference>
<dbReference type="PANTHER" id="PTHR44324:SF3">
    <property type="entry name" value="WD REPEAT-CONTAINING PROTEIN 49-LIKE"/>
    <property type="match status" value="1"/>
</dbReference>
<dbReference type="PROSITE" id="PS50082">
    <property type="entry name" value="WD_REPEATS_2"/>
    <property type="match status" value="1"/>
</dbReference>
<proteinExistence type="predicted"/>
<keyword evidence="2" id="KW-0853">WD repeat</keyword>
<dbReference type="RefSeq" id="XP_006814776.1">
    <property type="nucleotide sequence ID" value="XM_006814713.1"/>
</dbReference>
<dbReference type="Proteomes" id="UP000694865">
    <property type="component" value="Unplaced"/>
</dbReference>
<evidence type="ECO:0000313" key="4">
    <source>
        <dbReference type="RefSeq" id="XP_006814776.1"/>
    </source>
</evidence>
<reference evidence="4" key="1">
    <citation type="submission" date="2025-08" db="UniProtKB">
        <authorList>
            <consortium name="RefSeq"/>
        </authorList>
    </citation>
    <scope>IDENTIFICATION</scope>
    <source>
        <tissue evidence="4">Testes</tissue>
    </source>
</reference>
<keyword evidence="1" id="KW-0677">Repeat</keyword>
<dbReference type="InterPro" id="IPR036322">
    <property type="entry name" value="WD40_repeat_dom_sf"/>
</dbReference>
<accession>A0ABM0M435</accession>
<dbReference type="PANTHER" id="PTHR44324">
    <property type="entry name" value="WD40 REPEAT DOMAIN 95"/>
    <property type="match status" value="1"/>
</dbReference>
<protein>
    <submittedName>
        <fullName evidence="4">WD repeat-containing protein on Y chromosome-like</fullName>
    </submittedName>
</protein>
<name>A0ABM0M435_SACKO</name>
<evidence type="ECO:0000256" key="1">
    <source>
        <dbReference type="ARBA" id="ARBA00022737"/>
    </source>
</evidence>
<evidence type="ECO:0000256" key="2">
    <source>
        <dbReference type="PROSITE-ProRule" id="PRU00221"/>
    </source>
</evidence>
<dbReference type="GeneID" id="102809125"/>
<dbReference type="PROSITE" id="PS50294">
    <property type="entry name" value="WD_REPEATS_REGION"/>
    <property type="match status" value="1"/>
</dbReference>
<dbReference type="Pfam" id="PF00400">
    <property type="entry name" value="WD40"/>
    <property type="match status" value="2"/>
</dbReference>
<keyword evidence="3" id="KW-1185">Reference proteome</keyword>
<dbReference type="InterPro" id="IPR051242">
    <property type="entry name" value="WD-EF-hand_domain"/>
</dbReference>
<gene>
    <name evidence="4" type="primary">LOC102809125</name>
</gene>
<feature type="repeat" description="WD" evidence="2">
    <location>
        <begin position="417"/>
        <end position="458"/>
    </location>
</feature>
<sequence length="543" mass="62260">MTTTVGSKQIEMRKRSETSAMWIGLVRGVVGPLIRMRMASMRTSMAAGIDPEPQLDRRRRKNSFSDDDAAQIQNFQDQNIRFEEHINLHHLETLMQKFAEHRPKNDMSGQVGRHDHRIAGKAEKREPGNMTLEEFKETIASMLGTDAWDDQMESLFAKQECTIRILATDNPIRYVNLSKEGMLGVFDVGLHLERHYEVKTDNDDPRGSKRRFKTWYTDAVYMANVNKLALSSTSRDIRFWDVSTNLYFEEFQIFALTDVPTCLDYWYDKKSPSSKSLLVFGDDMGSIHLFYFSKPQNSLFAQQFTNAEGVKKIWMQDLPHHSRFLRHVVLSNVHTEMLRKVKYLPDNDFILSSSGSSTTSLVMLDVQGKKKTYTFKMSKGVECFDYNKHLNIIATGNVDHYVRLWNPYVTEKPVAILRGHQMAVADIVIHEELEMVYSYCKDAIVKVWDIKEHTCLQTVTIKFPCIQNARMPEFGPFSLHLQPMPVNSLIVCCGDYISSLKMGKAEPKKTKQATTHATQLCCALYNSHFKQVVTGADDSSIAV</sequence>
<evidence type="ECO:0000313" key="3">
    <source>
        <dbReference type="Proteomes" id="UP000694865"/>
    </source>
</evidence>
<organism evidence="3 4">
    <name type="scientific">Saccoglossus kowalevskii</name>
    <name type="common">Acorn worm</name>
    <dbReference type="NCBI Taxonomy" id="10224"/>
    <lineage>
        <taxon>Eukaryota</taxon>
        <taxon>Metazoa</taxon>
        <taxon>Hemichordata</taxon>
        <taxon>Enteropneusta</taxon>
        <taxon>Harrimaniidae</taxon>
        <taxon>Saccoglossus</taxon>
    </lineage>
</organism>
<dbReference type="InterPro" id="IPR001680">
    <property type="entry name" value="WD40_rpt"/>
</dbReference>
<dbReference type="Gene3D" id="2.130.10.10">
    <property type="entry name" value="YVTN repeat-like/Quinoprotein amine dehydrogenase"/>
    <property type="match status" value="2"/>
</dbReference>
<dbReference type="SMART" id="SM00320">
    <property type="entry name" value="WD40"/>
    <property type="match status" value="4"/>
</dbReference>